<feature type="transmembrane region" description="Helical" evidence="2">
    <location>
        <begin position="85"/>
        <end position="104"/>
    </location>
</feature>
<feature type="compositionally biased region" description="Polar residues" evidence="1">
    <location>
        <begin position="7"/>
        <end position="20"/>
    </location>
</feature>
<name>A0ABU8F9C0_9BACI</name>
<sequence length="127" mass="14633">MAKNLESVYSSDNNMNSTTLSKDDSHETNYTAIAQSPEFKELKRKKNRFILPMSLFFLVCYITLPILTSYTTILNVNAFGDVSWVWVYSIALFIMTWTLSMIYVRKATTFDQEANDILEKEKAGGYK</sequence>
<keyword evidence="4" id="KW-1185">Reference proteome</keyword>
<keyword evidence="2" id="KW-1133">Transmembrane helix</keyword>
<dbReference type="RefSeq" id="WP_336499144.1">
    <property type="nucleotide sequence ID" value="NZ_JBAWSY010000023.1"/>
</dbReference>
<reference evidence="3 4" key="1">
    <citation type="submission" date="2024-01" db="EMBL/GenBank/DDBJ databases">
        <title>Seven novel Bacillus-like species.</title>
        <authorList>
            <person name="Liu G."/>
        </authorList>
    </citation>
    <scope>NUCLEOTIDE SEQUENCE [LARGE SCALE GENOMIC DNA]</scope>
    <source>
        <strain evidence="3 4">FJAT-51614</strain>
    </source>
</reference>
<dbReference type="Pfam" id="PF04341">
    <property type="entry name" value="DUF485"/>
    <property type="match status" value="1"/>
</dbReference>
<dbReference type="PANTHER" id="PTHR38441">
    <property type="entry name" value="INTEGRAL MEMBRANE PROTEIN-RELATED"/>
    <property type="match status" value="1"/>
</dbReference>
<proteinExistence type="predicted"/>
<keyword evidence="2" id="KW-0812">Transmembrane</keyword>
<protein>
    <submittedName>
        <fullName evidence="3">DUF485 domain-containing protein</fullName>
    </submittedName>
</protein>
<evidence type="ECO:0000256" key="2">
    <source>
        <dbReference type="SAM" id="Phobius"/>
    </source>
</evidence>
<evidence type="ECO:0000256" key="1">
    <source>
        <dbReference type="SAM" id="MobiDB-lite"/>
    </source>
</evidence>
<organism evidence="3 4">
    <name type="scientific">Psychrobacillus mangrovi</name>
    <dbReference type="NCBI Taxonomy" id="3117745"/>
    <lineage>
        <taxon>Bacteria</taxon>
        <taxon>Bacillati</taxon>
        <taxon>Bacillota</taxon>
        <taxon>Bacilli</taxon>
        <taxon>Bacillales</taxon>
        <taxon>Bacillaceae</taxon>
        <taxon>Psychrobacillus</taxon>
    </lineage>
</organism>
<comment type="caution">
    <text evidence="3">The sequence shown here is derived from an EMBL/GenBank/DDBJ whole genome shotgun (WGS) entry which is preliminary data.</text>
</comment>
<evidence type="ECO:0000313" key="4">
    <source>
        <dbReference type="Proteomes" id="UP001364890"/>
    </source>
</evidence>
<keyword evidence="2" id="KW-0472">Membrane</keyword>
<feature type="region of interest" description="Disordered" evidence="1">
    <location>
        <begin position="1"/>
        <end position="26"/>
    </location>
</feature>
<dbReference type="PANTHER" id="PTHR38441:SF1">
    <property type="entry name" value="MEMBRANE PROTEIN"/>
    <property type="match status" value="1"/>
</dbReference>
<gene>
    <name evidence="3" type="ORF">WAX74_18395</name>
</gene>
<dbReference type="InterPro" id="IPR007436">
    <property type="entry name" value="DUF485"/>
</dbReference>
<feature type="transmembrane region" description="Helical" evidence="2">
    <location>
        <begin position="49"/>
        <end position="73"/>
    </location>
</feature>
<accession>A0ABU8F9C0</accession>
<dbReference type="EMBL" id="JBAWSY010000023">
    <property type="protein sequence ID" value="MEI4771598.1"/>
    <property type="molecule type" value="Genomic_DNA"/>
</dbReference>
<evidence type="ECO:0000313" key="3">
    <source>
        <dbReference type="EMBL" id="MEI4771598.1"/>
    </source>
</evidence>
<dbReference type="Proteomes" id="UP001364890">
    <property type="component" value="Unassembled WGS sequence"/>
</dbReference>